<feature type="region of interest" description="Disordered" evidence="1">
    <location>
        <begin position="270"/>
        <end position="306"/>
    </location>
</feature>
<dbReference type="AlphaFoldDB" id="A0AAE1DUW0"/>
<accession>A0AAE1DUW0</accession>
<comment type="caution">
    <text evidence="2">The sequence shown here is derived from an EMBL/GenBank/DDBJ whole genome shotgun (WGS) entry which is preliminary data.</text>
</comment>
<dbReference type="Proteomes" id="UP001283361">
    <property type="component" value="Unassembled WGS sequence"/>
</dbReference>
<evidence type="ECO:0000313" key="2">
    <source>
        <dbReference type="EMBL" id="KAK3783931.1"/>
    </source>
</evidence>
<feature type="compositionally biased region" description="Polar residues" evidence="1">
    <location>
        <begin position="270"/>
        <end position="279"/>
    </location>
</feature>
<reference evidence="2" key="1">
    <citation type="journal article" date="2023" name="G3 (Bethesda)">
        <title>A reference genome for the long-term kleptoplast-retaining sea slug Elysia crispata morphotype clarki.</title>
        <authorList>
            <person name="Eastman K.E."/>
            <person name="Pendleton A.L."/>
            <person name="Shaikh M.A."/>
            <person name="Suttiyut T."/>
            <person name="Ogas R."/>
            <person name="Tomko P."/>
            <person name="Gavelis G."/>
            <person name="Widhalm J.R."/>
            <person name="Wisecaver J.H."/>
        </authorList>
    </citation>
    <scope>NUCLEOTIDE SEQUENCE</scope>
    <source>
        <strain evidence="2">ECLA1</strain>
    </source>
</reference>
<protein>
    <submittedName>
        <fullName evidence="2">Uncharacterized protein</fullName>
    </submittedName>
</protein>
<dbReference type="EMBL" id="JAWDGP010002325">
    <property type="protein sequence ID" value="KAK3783931.1"/>
    <property type="molecule type" value="Genomic_DNA"/>
</dbReference>
<evidence type="ECO:0000313" key="3">
    <source>
        <dbReference type="Proteomes" id="UP001283361"/>
    </source>
</evidence>
<evidence type="ECO:0000256" key="1">
    <source>
        <dbReference type="SAM" id="MobiDB-lite"/>
    </source>
</evidence>
<name>A0AAE1DUW0_9GAST</name>
<organism evidence="2 3">
    <name type="scientific">Elysia crispata</name>
    <name type="common">lettuce slug</name>
    <dbReference type="NCBI Taxonomy" id="231223"/>
    <lineage>
        <taxon>Eukaryota</taxon>
        <taxon>Metazoa</taxon>
        <taxon>Spiralia</taxon>
        <taxon>Lophotrochozoa</taxon>
        <taxon>Mollusca</taxon>
        <taxon>Gastropoda</taxon>
        <taxon>Heterobranchia</taxon>
        <taxon>Euthyneura</taxon>
        <taxon>Panpulmonata</taxon>
        <taxon>Sacoglossa</taxon>
        <taxon>Placobranchoidea</taxon>
        <taxon>Plakobranchidae</taxon>
        <taxon>Elysia</taxon>
    </lineage>
</organism>
<sequence>MVTLLPPLKVTPWLDFPPSSQPRQALLYGLALDLESRTESTGGDSRDLEHCVACSVNLHIWGPASLHQSLHRDQANVFLSSLADKGPAHPTDQWYCVAVVGADGVEEQQPQHPFHTCQDKRSIRNEAAARTRGLFEVTLTSLTSRLLLDLLSRALTGPNCLTQRTWQHNSWRSELILGYVELLRKVGGTYLWKFGGDVGFSLVSVVLFHDMEFHVKRVFMFVNGPRIPSLEWEKLGEIPHAESRTSQHSMRVPRAESDTKLGLPWTMVSRGQTLRANNQDGTRGGGEGGKWRDGEEDDRSENVGNE</sequence>
<proteinExistence type="predicted"/>
<keyword evidence="3" id="KW-1185">Reference proteome</keyword>
<gene>
    <name evidence="2" type="ORF">RRG08_049066</name>
</gene>